<reference evidence="1 2" key="1">
    <citation type="submission" date="2021-06" db="EMBL/GenBank/DDBJ databases">
        <authorList>
            <person name="Palmer J.M."/>
        </authorList>
    </citation>
    <scope>NUCLEOTIDE SEQUENCE [LARGE SCALE GENOMIC DNA]</scope>
    <source>
        <strain evidence="2">if_2019</strain>
        <tissue evidence="1">Muscle</tissue>
    </source>
</reference>
<dbReference type="EMBL" id="JAHRIQ010092360">
    <property type="protein sequence ID" value="MEQ2250354.1"/>
    <property type="molecule type" value="Genomic_DNA"/>
</dbReference>
<evidence type="ECO:0000313" key="2">
    <source>
        <dbReference type="Proteomes" id="UP001482620"/>
    </source>
</evidence>
<proteinExistence type="predicted"/>
<gene>
    <name evidence="1" type="ORF">ILYODFUR_039161</name>
</gene>
<name>A0ABV0UYW0_9TELE</name>
<organism evidence="1 2">
    <name type="scientific">Ilyodon furcidens</name>
    <name type="common">goldbreast splitfin</name>
    <dbReference type="NCBI Taxonomy" id="33524"/>
    <lineage>
        <taxon>Eukaryota</taxon>
        <taxon>Metazoa</taxon>
        <taxon>Chordata</taxon>
        <taxon>Craniata</taxon>
        <taxon>Vertebrata</taxon>
        <taxon>Euteleostomi</taxon>
        <taxon>Actinopterygii</taxon>
        <taxon>Neopterygii</taxon>
        <taxon>Teleostei</taxon>
        <taxon>Neoteleostei</taxon>
        <taxon>Acanthomorphata</taxon>
        <taxon>Ovalentaria</taxon>
        <taxon>Atherinomorphae</taxon>
        <taxon>Cyprinodontiformes</taxon>
        <taxon>Goodeidae</taxon>
        <taxon>Ilyodon</taxon>
    </lineage>
</organism>
<comment type="caution">
    <text evidence="1">The sequence shown here is derived from an EMBL/GenBank/DDBJ whole genome shotgun (WGS) entry which is preliminary data.</text>
</comment>
<protein>
    <submittedName>
        <fullName evidence="1">Uncharacterized protein</fullName>
    </submittedName>
</protein>
<keyword evidence="2" id="KW-1185">Reference proteome</keyword>
<sequence>MAANQVYMVYWEQFWLYSLTAAGRKVHLAYLSLEGALRCCSGVMHGTEDAVCSSPVLTPPRPDLAFLISRSNSFVSAVDQQLLQRTTQQKNYLMKLMFPAIKKINNKCFVMTYYCSCIKQGAKL</sequence>
<accession>A0ABV0UYW0</accession>
<evidence type="ECO:0000313" key="1">
    <source>
        <dbReference type="EMBL" id="MEQ2250354.1"/>
    </source>
</evidence>
<dbReference type="Proteomes" id="UP001482620">
    <property type="component" value="Unassembled WGS sequence"/>
</dbReference>